<dbReference type="Gene3D" id="1.25.40.10">
    <property type="entry name" value="Tetratricopeptide repeat domain"/>
    <property type="match status" value="2"/>
</dbReference>
<evidence type="ECO:0000313" key="6">
    <source>
        <dbReference type="Proteomes" id="UP001431209"/>
    </source>
</evidence>
<gene>
    <name evidence="5" type="ORF">AKO1_012025</name>
</gene>
<dbReference type="InterPro" id="IPR011990">
    <property type="entry name" value="TPR-like_helical_dom_sf"/>
</dbReference>
<protein>
    <submittedName>
        <fullName evidence="5">Transmembrane and TPR repeat-containing protein</fullName>
    </submittedName>
</protein>
<dbReference type="EMBL" id="JAOPGA020001235">
    <property type="protein sequence ID" value="KAL0486412.1"/>
    <property type="molecule type" value="Genomic_DNA"/>
</dbReference>
<dbReference type="PROSITE" id="PS50005">
    <property type="entry name" value="TPR"/>
    <property type="match status" value="1"/>
</dbReference>
<sequence>MRRHNLFCISKRVLTRGYTDVRKPIIIDFSRKNKKDYEFTDVMNQKSRDQKTNPAQTIDQTTPSSTPIIDEKAYSMYFDIAKEHLREGNLSKSTEVLSECIKHWHSNPIPYVHRGRAYLQKGEIDLGLKDLKKAIELSNQSLTLSDHDLADVHYNLGIVYLNRGMKDSSLLEYNKCINCIIKNNEIVDPDSKEILIHAFNNRGHLLLQSKPDQALLDFEKAFDYIEPDSYTSPEYTSLRFNKAKVLYLLGRQKESKNDFDNLLDIMKWSKTGPKVDLEISVRTILINLCLSLGDLSEASNHLNESITKLLGLRTSAQLDQDKSLLRDCDAQLHRLYKIRYKSFDDSSVSDINNCIKHCKMDSEPFYDRAMLNIKNKLYDDAIFDLTAALQRFDPTDPYKTLLNRRDIEVKRAECYEFKGDWYSAIMDYKSAINDLGKVDDAVVKSSVAPAIHVRIAILYLRCNAISTDYSRDVGEALRSLTSAINTSERSFVDAYHHRYHVYQQLHQQQCKLSGLDPLFESDDEGYHRRAVSDMEKVIQLTEDSSVVNNSDQDEKLRMIHRLIMRQQALTNIGIANLYILKNYSSACSNFEESLNIINRHATEIGQNYVTTSLKRLYKLLSLSNFKVGRYVNSGTYLLMLLRLNKK</sequence>
<dbReference type="InterPro" id="IPR050498">
    <property type="entry name" value="Ycf3"/>
</dbReference>
<feature type="repeat" description="TPR" evidence="3">
    <location>
        <begin position="108"/>
        <end position="141"/>
    </location>
</feature>
<dbReference type="InterPro" id="IPR019734">
    <property type="entry name" value="TPR_rpt"/>
</dbReference>
<name>A0AAW2ZCQ7_9EUKA</name>
<keyword evidence="2 3" id="KW-0802">TPR repeat</keyword>
<keyword evidence="5" id="KW-0472">Membrane</keyword>
<reference evidence="5 6" key="1">
    <citation type="submission" date="2024-03" db="EMBL/GenBank/DDBJ databases">
        <title>The Acrasis kona genome and developmental transcriptomes reveal deep origins of eukaryotic multicellular pathways.</title>
        <authorList>
            <person name="Sheikh S."/>
            <person name="Fu C.-J."/>
            <person name="Brown M.W."/>
            <person name="Baldauf S.L."/>
        </authorList>
    </citation>
    <scope>NUCLEOTIDE SEQUENCE [LARGE SCALE GENOMIC DNA]</scope>
    <source>
        <strain evidence="5 6">ATCC MYA-3509</strain>
    </source>
</reference>
<feature type="compositionally biased region" description="Polar residues" evidence="4">
    <location>
        <begin position="52"/>
        <end position="64"/>
    </location>
</feature>
<organism evidence="5 6">
    <name type="scientific">Acrasis kona</name>
    <dbReference type="NCBI Taxonomy" id="1008807"/>
    <lineage>
        <taxon>Eukaryota</taxon>
        <taxon>Discoba</taxon>
        <taxon>Heterolobosea</taxon>
        <taxon>Tetramitia</taxon>
        <taxon>Eutetramitia</taxon>
        <taxon>Acrasidae</taxon>
        <taxon>Acrasis</taxon>
    </lineage>
</organism>
<evidence type="ECO:0000313" key="5">
    <source>
        <dbReference type="EMBL" id="KAL0486412.1"/>
    </source>
</evidence>
<proteinExistence type="predicted"/>
<dbReference type="SMART" id="SM00028">
    <property type="entry name" value="TPR"/>
    <property type="match status" value="7"/>
</dbReference>
<dbReference type="PANTHER" id="PTHR44858">
    <property type="entry name" value="TETRATRICOPEPTIDE REPEAT PROTEIN 6"/>
    <property type="match status" value="1"/>
</dbReference>
<dbReference type="Proteomes" id="UP001431209">
    <property type="component" value="Unassembled WGS sequence"/>
</dbReference>
<comment type="caution">
    <text evidence="5">The sequence shown here is derived from an EMBL/GenBank/DDBJ whole genome shotgun (WGS) entry which is preliminary data.</text>
</comment>
<dbReference type="Pfam" id="PF13181">
    <property type="entry name" value="TPR_8"/>
    <property type="match status" value="1"/>
</dbReference>
<feature type="region of interest" description="Disordered" evidence="4">
    <location>
        <begin position="44"/>
        <end position="64"/>
    </location>
</feature>
<dbReference type="AlphaFoldDB" id="A0AAW2ZCQ7"/>
<evidence type="ECO:0000256" key="2">
    <source>
        <dbReference type="ARBA" id="ARBA00022803"/>
    </source>
</evidence>
<evidence type="ECO:0000256" key="1">
    <source>
        <dbReference type="ARBA" id="ARBA00022737"/>
    </source>
</evidence>
<dbReference type="SUPFAM" id="SSF48452">
    <property type="entry name" value="TPR-like"/>
    <property type="match status" value="2"/>
</dbReference>
<accession>A0AAW2ZCQ7</accession>
<keyword evidence="5" id="KW-0812">Transmembrane</keyword>
<evidence type="ECO:0000256" key="3">
    <source>
        <dbReference type="PROSITE-ProRule" id="PRU00339"/>
    </source>
</evidence>
<evidence type="ECO:0000256" key="4">
    <source>
        <dbReference type="SAM" id="MobiDB-lite"/>
    </source>
</evidence>
<keyword evidence="1" id="KW-0677">Repeat</keyword>
<dbReference type="PANTHER" id="PTHR44858:SF1">
    <property type="entry name" value="UDP-N-ACETYLGLUCOSAMINE--PEPTIDE N-ACETYLGLUCOSAMINYLTRANSFERASE SPINDLY-RELATED"/>
    <property type="match status" value="1"/>
</dbReference>
<keyword evidence="6" id="KW-1185">Reference proteome</keyword>